<reference evidence="6" key="1">
    <citation type="submission" date="2025-08" db="UniProtKB">
        <authorList>
            <consortium name="RefSeq"/>
        </authorList>
    </citation>
    <scope>IDENTIFICATION</scope>
    <source>
        <strain evidence="6">15085-1641.00</strain>
        <tissue evidence="6">Whole body</tissue>
    </source>
</reference>
<dbReference type="PANTHER" id="PTHR14742:SF0">
    <property type="entry name" value="RIBONUCLEASE P PROTEIN SUBUNIT P21"/>
    <property type="match status" value="1"/>
</dbReference>
<protein>
    <submittedName>
        <fullName evidence="6">Uncharacterized protein LOC111601891</fullName>
    </submittedName>
</protein>
<dbReference type="Proteomes" id="UP000504633">
    <property type="component" value="Unplaced"/>
</dbReference>
<dbReference type="GO" id="GO:0008033">
    <property type="term" value="P:tRNA processing"/>
    <property type="evidence" value="ECO:0007669"/>
    <property type="project" value="UniProtKB-KW"/>
</dbReference>
<evidence type="ECO:0000256" key="2">
    <source>
        <dbReference type="ARBA" id="ARBA00022723"/>
    </source>
</evidence>
<organism evidence="5 6">
    <name type="scientific">Drosophila hydei</name>
    <name type="common">Fruit fly</name>
    <dbReference type="NCBI Taxonomy" id="7224"/>
    <lineage>
        <taxon>Eukaryota</taxon>
        <taxon>Metazoa</taxon>
        <taxon>Ecdysozoa</taxon>
        <taxon>Arthropoda</taxon>
        <taxon>Hexapoda</taxon>
        <taxon>Insecta</taxon>
        <taxon>Pterygota</taxon>
        <taxon>Neoptera</taxon>
        <taxon>Endopterygota</taxon>
        <taxon>Diptera</taxon>
        <taxon>Brachycera</taxon>
        <taxon>Muscomorpha</taxon>
        <taxon>Ephydroidea</taxon>
        <taxon>Drosophilidae</taxon>
        <taxon>Drosophila</taxon>
    </lineage>
</organism>
<evidence type="ECO:0000313" key="6">
    <source>
        <dbReference type="RefSeq" id="XP_023174502.2"/>
    </source>
</evidence>
<dbReference type="OrthoDB" id="128536at2759"/>
<dbReference type="OMA" id="CSRMNFL"/>
<dbReference type="Pfam" id="PF04032">
    <property type="entry name" value="Rpr2"/>
    <property type="match status" value="1"/>
</dbReference>
<dbReference type="GeneID" id="111601891"/>
<comment type="similarity">
    <text evidence="4">Belongs to the eukaryotic/archaeal RNase P protein component 4 family.</text>
</comment>
<keyword evidence="2" id="KW-0479">Metal-binding</keyword>
<dbReference type="CTD" id="79897"/>
<dbReference type="AlphaFoldDB" id="A0A6J1M3L4"/>
<evidence type="ECO:0000256" key="4">
    <source>
        <dbReference type="ARBA" id="ARBA00038402"/>
    </source>
</evidence>
<gene>
    <name evidence="6" type="primary">LOC111601891</name>
</gene>
<sequence length="193" mass="21933">MGNNKGNRKSLTQRHVCSRMNFLYQASTLMAHSNNNTLAAYYGKLCRNVGTKALVKISPALKRTLCNRCSLPLLPGVNTTLKVEEQQQQISMEVEKPTSTASKRRHRRLRGKRNKFHKDASKVDRAEAASTINIDEQTNLYLECSLCGAKRRFHVDTHNECWVERTEAIVQVLQTSNQANIDDNKGENEMVQE</sequence>
<accession>A0A6J1M3L4</accession>
<proteinExistence type="inferred from homology"/>
<keyword evidence="5" id="KW-1185">Reference proteome</keyword>
<dbReference type="GO" id="GO:0005655">
    <property type="term" value="C:nucleolar ribonuclease P complex"/>
    <property type="evidence" value="ECO:0007669"/>
    <property type="project" value="TreeGrafter"/>
</dbReference>
<evidence type="ECO:0000256" key="1">
    <source>
        <dbReference type="ARBA" id="ARBA00022694"/>
    </source>
</evidence>
<dbReference type="InterPro" id="IPR007175">
    <property type="entry name" value="Rpr2/Snm1/Rpp21"/>
</dbReference>
<dbReference type="PANTHER" id="PTHR14742">
    <property type="entry name" value="RIBONUCLEASE P SUBUNIT P21"/>
    <property type="match status" value="1"/>
</dbReference>
<name>A0A6J1M3L4_DROHY</name>
<evidence type="ECO:0000313" key="5">
    <source>
        <dbReference type="Proteomes" id="UP000504633"/>
    </source>
</evidence>
<keyword evidence="3" id="KW-0862">Zinc</keyword>
<dbReference type="KEGG" id="dhe:111601891"/>
<dbReference type="GO" id="GO:0046872">
    <property type="term" value="F:metal ion binding"/>
    <property type="evidence" value="ECO:0007669"/>
    <property type="project" value="UniProtKB-KW"/>
</dbReference>
<dbReference type="RefSeq" id="XP_023174502.2">
    <property type="nucleotide sequence ID" value="XM_023318734.2"/>
</dbReference>
<keyword evidence="1" id="KW-0819">tRNA processing</keyword>
<evidence type="ECO:0000256" key="3">
    <source>
        <dbReference type="ARBA" id="ARBA00022833"/>
    </source>
</evidence>